<keyword evidence="4" id="KW-0238">DNA-binding</keyword>
<evidence type="ECO:0000256" key="5">
    <source>
        <dbReference type="ARBA" id="ARBA00023163"/>
    </source>
</evidence>
<dbReference type="EMBL" id="CP020925">
    <property type="protein sequence ID" value="ATP18846.1"/>
    <property type="molecule type" value="Genomic_DNA"/>
</dbReference>
<dbReference type="GO" id="GO:0003700">
    <property type="term" value="F:DNA-binding transcription factor activity"/>
    <property type="evidence" value="ECO:0007669"/>
    <property type="project" value="InterPro"/>
</dbReference>
<organism evidence="7 8">
    <name type="scientific">Sphingobium yanoikuyae</name>
    <name type="common">Sphingomonas yanoikuyae</name>
    <dbReference type="NCBI Taxonomy" id="13690"/>
    <lineage>
        <taxon>Bacteria</taxon>
        <taxon>Pseudomonadati</taxon>
        <taxon>Pseudomonadota</taxon>
        <taxon>Alphaproteobacteria</taxon>
        <taxon>Sphingomonadales</taxon>
        <taxon>Sphingomonadaceae</taxon>
        <taxon>Sphingobium</taxon>
    </lineage>
</organism>
<dbReference type="PANTHER" id="PTHR33164:SF5">
    <property type="entry name" value="ORGANIC HYDROPEROXIDE RESISTANCE TRANSCRIPTIONAL REGULATOR"/>
    <property type="match status" value="1"/>
</dbReference>
<dbReference type="FunFam" id="1.10.10.10:FF:000163">
    <property type="entry name" value="MarR family transcriptional regulator"/>
    <property type="match status" value="1"/>
</dbReference>
<dbReference type="GO" id="GO:0003677">
    <property type="term" value="F:DNA binding"/>
    <property type="evidence" value="ECO:0007669"/>
    <property type="project" value="UniProtKB-KW"/>
</dbReference>
<dbReference type="GO" id="GO:0005737">
    <property type="term" value="C:cytoplasm"/>
    <property type="evidence" value="ECO:0007669"/>
    <property type="project" value="UniProtKB-SubCell"/>
</dbReference>
<evidence type="ECO:0000256" key="2">
    <source>
        <dbReference type="ARBA" id="ARBA00022490"/>
    </source>
</evidence>
<evidence type="ECO:0000256" key="1">
    <source>
        <dbReference type="ARBA" id="ARBA00004496"/>
    </source>
</evidence>
<keyword evidence="5" id="KW-0804">Transcription</keyword>
<keyword evidence="2" id="KW-0963">Cytoplasm</keyword>
<keyword evidence="3" id="KW-0805">Transcription regulation</keyword>
<dbReference type="PROSITE" id="PS50995">
    <property type="entry name" value="HTH_MARR_2"/>
    <property type="match status" value="1"/>
</dbReference>
<dbReference type="SUPFAM" id="SSF46785">
    <property type="entry name" value="Winged helix' DNA-binding domain"/>
    <property type="match status" value="1"/>
</dbReference>
<dbReference type="InterPro" id="IPR055166">
    <property type="entry name" value="Transc_reg_Sar_Rot_HTH"/>
</dbReference>
<dbReference type="AlphaFoldDB" id="A0A0J9D2S4"/>
<dbReference type="Proteomes" id="UP000037029">
    <property type="component" value="Chromosome"/>
</dbReference>
<dbReference type="Gene3D" id="1.10.10.10">
    <property type="entry name" value="Winged helix-like DNA-binding domain superfamily/Winged helix DNA-binding domain"/>
    <property type="match status" value="1"/>
</dbReference>
<evidence type="ECO:0000313" key="7">
    <source>
        <dbReference type="EMBL" id="ATP18846.1"/>
    </source>
</evidence>
<sequence>MTTPAMTTQDAARGALDDFLCFGVYSTGLAFNRLYKPLLDRYGLTYPQYLVMVALARRDDQTVGELGGQLFLESNTLTPLIKRLEAAGLVTRQRDIIDERVVRVRLTQQGQSVAQDVSTCVPAELMEAVGISIEEIAALNQSLVTLREKLQRAA</sequence>
<gene>
    <name evidence="7" type="ORF">BV87_10835</name>
</gene>
<dbReference type="InterPro" id="IPR036390">
    <property type="entry name" value="WH_DNA-bd_sf"/>
</dbReference>
<dbReference type="SMART" id="SM00347">
    <property type="entry name" value="HTH_MARR"/>
    <property type="match status" value="1"/>
</dbReference>
<dbReference type="GO" id="GO:0006950">
    <property type="term" value="P:response to stress"/>
    <property type="evidence" value="ECO:0007669"/>
    <property type="project" value="TreeGrafter"/>
</dbReference>
<proteinExistence type="predicted"/>
<dbReference type="InterPro" id="IPR039422">
    <property type="entry name" value="MarR/SlyA-like"/>
</dbReference>
<evidence type="ECO:0000256" key="4">
    <source>
        <dbReference type="ARBA" id="ARBA00023125"/>
    </source>
</evidence>
<dbReference type="InterPro" id="IPR000835">
    <property type="entry name" value="HTH_MarR-typ"/>
</dbReference>
<comment type="subcellular location">
    <subcellularLocation>
        <location evidence="1">Cytoplasm</location>
    </subcellularLocation>
</comment>
<reference evidence="7 8" key="1">
    <citation type="submission" date="2017-04" db="EMBL/GenBank/DDBJ databases">
        <title>Characterization, genome and methylation analysis of a phthalic acid esters degrading strain Sphingobium yanoikuyae SHJ.</title>
        <authorList>
            <person name="Feng L."/>
        </authorList>
    </citation>
    <scope>NUCLEOTIDE SEQUENCE [LARGE SCALE GENOMIC DNA]</scope>
    <source>
        <strain evidence="7 8">SHJ</strain>
    </source>
</reference>
<evidence type="ECO:0000313" key="8">
    <source>
        <dbReference type="Proteomes" id="UP000037029"/>
    </source>
</evidence>
<dbReference type="Pfam" id="PF22381">
    <property type="entry name" value="Staph_reg_Sar_Rot"/>
    <property type="match status" value="1"/>
</dbReference>
<evidence type="ECO:0000259" key="6">
    <source>
        <dbReference type="PROSITE" id="PS50995"/>
    </source>
</evidence>
<feature type="domain" description="HTH marR-type" evidence="6">
    <location>
        <begin position="17"/>
        <end position="148"/>
    </location>
</feature>
<evidence type="ECO:0000256" key="3">
    <source>
        <dbReference type="ARBA" id="ARBA00023015"/>
    </source>
</evidence>
<dbReference type="InterPro" id="IPR036388">
    <property type="entry name" value="WH-like_DNA-bd_sf"/>
</dbReference>
<protein>
    <submittedName>
        <fullName evidence="7">MarR family transcriptional regulator</fullName>
    </submittedName>
</protein>
<dbReference type="PANTHER" id="PTHR33164">
    <property type="entry name" value="TRANSCRIPTIONAL REGULATOR, MARR FAMILY"/>
    <property type="match status" value="1"/>
</dbReference>
<accession>A0A0J9D2S4</accession>
<name>A0A0J9D2S4_SPHYA</name>
<dbReference type="RefSeq" id="WP_048937354.1">
    <property type="nucleotide sequence ID" value="NZ_CP020925.1"/>
</dbReference>